<sequence>MRHALPGKALGFTMLEALIAVLILAVGVLSVANLLIKSYRFTQQGAYDTLAQQLAANVADRIRANSGAMSSYVFDTSSASSITVSTNFYQSGSSTGCSGSSATCSAATVNFDLSEWMNAVKASLPGGRGVICYDNPAYNLTGGFSWACTGKTTDPLVVKIGWVSRFSSADQGTGVAASSVLADTSVPTGSSVQALPQAMIVVDTGGN</sequence>
<protein>
    <submittedName>
        <fullName evidence="2">Type IV pilus modification protein PilV</fullName>
    </submittedName>
</protein>
<dbReference type="EMBL" id="JAMYWC010000003">
    <property type="protein sequence ID" value="MCP1172682.1"/>
    <property type="molecule type" value="Genomic_DNA"/>
</dbReference>
<evidence type="ECO:0000313" key="2">
    <source>
        <dbReference type="EMBL" id="MCP1172682.1"/>
    </source>
</evidence>
<dbReference type="RefSeq" id="WP_253536595.1">
    <property type="nucleotide sequence ID" value="NZ_JAMYWC010000003.1"/>
</dbReference>
<gene>
    <name evidence="2" type="primary">pilV</name>
    <name evidence="2" type="ORF">NKG59_09950</name>
</gene>
<feature type="transmembrane region" description="Helical" evidence="1">
    <location>
        <begin position="12"/>
        <end position="36"/>
    </location>
</feature>
<keyword evidence="3" id="KW-1185">Reference proteome</keyword>
<dbReference type="NCBIfam" id="TIGR02523">
    <property type="entry name" value="type_IV_pilV"/>
    <property type="match status" value="1"/>
</dbReference>
<name>A0AA42BKB1_9RALS</name>
<evidence type="ECO:0000256" key="1">
    <source>
        <dbReference type="SAM" id="Phobius"/>
    </source>
</evidence>
<evidence type="ECO:0000313" key="3">
    <source>
        <dbReference type="Proteomes" id="UP001162793"/>
    </source>
</evidence>
<dbReference type="Proteomes" id="UP001162793">
    <property type="component" value="Unassembled WGS sequence"/>
</dbReference>
<reference evidence="3" key="1">
    <citation type="journal article" date="2023" name="Front. Microbiol.">
        <title>Ralstonia chuxiongensis sp. nov., Ralstonia mojiangensis sp. nov., and Ralstonia soli sp. nov., isolated from tobacco fields, are three novel species in the family Burkholderiaceae.</title>
        <authorList>
            <person name="Lu C.H."/>
            <person name="Zhang Y.Y."/>
            <person name="Jiang N."/>
            <person name="Chen W."/>
            <person name="Shao X."/>
            <person name="Zhao Z.M."/>
            <person name="Lu W.L."/>
            <person name="Hu X."/>
            <person name="Xi Y.X."/>
            <person name="Zou S.Y."/>
            <person name="Wei Q.J."/>
            <person name="Lin Z.L."/>
            <person name="Gong L."/>
            <person name="Gai X.T."/>
            <person name="Zhang L.Q."/>
            <person name="Li J.Y."/>
            <person name="Jin Y."/>
            <person name="Xia Z.Y."/>
        </authorList>
    </citation>
    <scope>NUCLEOTIDE SEQUENCE [LARGE SCALE GENOMIC DNA]</scope>
    <source>
        <strain evidence="3">21YRMH01-3</strain>
    </source>
</reference>
<dbReference type="AlphaFoldDB" id="A0AA42BKB1"/>
<dbReference type="InterPro" id="IPR013362">
    <property type="entry name" value="Pilus_4_PilV"/>
</dbReference>
<keyword evidence="1" id="KW-0812">Transmembrane</keyword>
<comment type="caution">
    <text evidence="2">The sequence shown here is derived from an EMBL/GenBank/DDBJ whole genome shotgun (WGS) entry which is preliminary data.</text>
</comment>
<keyword evidence="1" id="KW-1133">Transmembrane helix</keyword>
<keyword evidence="1" id="KW-0472">Membrane</keyword>
<accession>A0AA42BKB1</accession>
<organism evidence="2 3">
    <name type="scientific">Ralstonia chuxiongensis</name>
    <dbReference type="NCBI Taxonomy" id="2957504"/>
    <lineage>
        <taxon>Bacteria</taxon>
        <taxon>Pseudomonadati</taxon>
        <taxon>Pseudomonadota</taxon>
        <taxon>Betaproteobacteria</taxon>
        <taxon>Burkholderiales</taxon>
        <taxon>Burkholderiaceae</taxon>
        <taxon>Ralstonia</taxon>
    </lineage>
</organism>
<proteinExistence type="predicted"/>